<protein>
    <submittedName>
        <fullName evidence="1">Uncharacterized protein</fullName>
    </submittedName>
</protein>
<evidence type="ECO:0000313" key="2">
    <source>
        <dbReference type="Proteomes" id="UP000242699"/>
    </source>
</evidence>
<accession>A0A2T2WQH5</accession>
<gene>
    <name evidence="1" type="ORF">C7B43_18870</name>
</gene>
<organism evidence="1 2">
    <name type="scientific">Sulfobacillus benefaciens</name>
    <dbReference type="NCBI Taxonomy" id="453960"/>
    <lineage>
        <taxon>Bacteria</taxon>
        <taxon>Bacillati</taxon>
        <taxon>Bacillota</taxon>
        <taxon>Clostridia</taxon>
        <taxon>Eubacteriales</taxon>
        <taxon>Clostridiales Family XVII. Incertae Sedis</taxon>
        <taxon>Sulfobacillus</taxon>
    </lineage>
</organism>
<comment type="caution">
    <text evidence="1">The sequence shown here is derived from an EMBL/GenBank/DDBJ whole genome shotgun (WGS) entry which is preliminary data.</text>
</comment>
<sequence>MRSNLRYLSKCGLSLLRTQFFVTWPMMTKVLHVIQWGSERICGSARLDLRTAPRHQCGIWGLLYLANDRVFTFGQIGWSTHHDLLHRIGESFLPYQTKAAGVMFY</sequence>
<dbReference type="EMBL" id="PXYT01000076">
    <property type="protein sequence ID" value="PSR24489.1"/>
    <property type="molecule type" value="Genomic_DNA"/>
</dbReference>
<dbReference type="AlphaFoldDB" id="A0A2T2WQH5"/>
<name>A0A2T2WQH5_9FIRM</name>
<dbReference type="Proteomes" id="UP000242699">
    <property type="component" value="Unassembled WGS sequence"/>
</dbReference>
<proteinExistence type="predicted"/>
<reference evidence="1 2" key="1">
    <citation type="journal article" date="2014" name="BMC Genomics">
        <title>Comparison of environmental and isolate Sulfobacillus genomes reveals diverse carbon, sulfur, nitrogen, and hydrogen metabolisms.</title>
        <authorList>
            <person name="Justice N.B."/>
            <person name="Norman A."/>
            <person name="Brown C.T."/>
            <person name="Singh A."/>
            <person name="Thomas B.C."/>
            <person name="Banfield J.F."/>
        </authorList>
    </citation>
    <scope>NUCLEOTIDE SEQUENCE [LARGE SCALE GENOMIC DNA]</scope>
    <source>
        <strain evidence="1">AMDSBA1</strain>
    </source>
</reference>
<evidence type="ECO:0000313" key="1">
    <source>
        <dbReference type="EMBL" id="PSR24489.1"/>
    </source>
</evidence>